<dbReference type="InterPro" id="IPR036691">
    <property type="entry name" value="Endo/exonu/phosph_ase_sf"/>
</dbReference>
<dbReference type="AlphaFoldDB" id="A0A8J3KZB3"/>
<proteinExistence type="predicted"/>
<accession>A0A8J3KZB3</accession>
<dbReference type="Pfam" id="PF03372">
    <property type="entry name" value="Exo_endo_phos"/>
    <property type="match status" value="1"/>
</dbReference>
<organism evidence="4 5">
    <name type="scientific">Catellatospora coxensis</name>
    <dbReference type="NCBI Taxonomy" id="310354"/>
    <lineage>
        <taxon>Bacteria</taxon>
        <taxon>Bacillati</taxon>
        <taxon>Actinomycetota</taxon>
        <taxon>Actinomycetes</taxon>
        <taxon>Micromonosporales</taxon>
        <taxon>Micromonosporaceae</taxon>
        <taxon>Catellatospora</taxon>
    </lineage>
</organism>
<keyword evidence="5" id="KW-1185">Reference proteome</keyword>
<dbReference type="SUPFAM" id="SSF56219">
    <property type="entry name" value="DNase I-like"/>
    <property type="match status" value="1"/>
</dbReference>
<evidence type="ECO:0000259" key="3">
    <source>
        <dbReference type="Pfam" id="PF03372"/>
    </source>
</evidence>
<name>A0A8J3KZB3_9ACTN</name>
<keyword evidence="2" id="KW-0472">Membrane</keyword>
<feature type="transmembrane region" description="Helical" evidence="2">
    <location>
        <begin position="28"/>
        <end position="49"/>
    </location>
</feature>
<sequence length="331" mass="35110">MTAPATGVTTYRRPPFPRQGSRVPAGRTPGLVTAALSVLVACLLALHSAVPNTLGHLGSLLESFLPWLGLAVPPLLGAALLRRSTLALITLPLPVAAWLGLFAGVLGPDPEQPYDLTVVQHNVSDENPDPAGTVRSLLAASPDLIALEEVTEQAMGEYAAALAAAYPHAAVQGTVGLWSKFPVTEVRVVEIRPRAIVDDWSRGMRATVRLPQGDLAVYVAHLPSLRLGWKHGFGSTRRDGSAEKLGAALAAEPQDRVLLLGDLNGTLDDRGLNPVTSQLASDRSDFAFSWPAPAPLSRIDHVLARGSTVTRVWSLPRTGSDHLPVAARIRL</sequence>
<evidence type="ECO:0000313" key="4">
    <source>
        <dbReference type="EMBL" id="GIG03870.1"/>
    </source>
</evidence>
<evidence type="ECO:0000256" key="1">
    <source>
        <dbReference type="SAM" id="MobiDB-lite"/>
    </source>
</evidence>
<gene>
    <name evidence="4" type="ORF">Cco03nite_05700</name>
</gene>
<feature type="region of interest" description="Disordered" evidence="1">
    <location>
        <begin position="1"/>
        <end position="24"/>
    </location>
</feature>
<comment type="caution">
    <text evidence="4">The sequence shown here is derived from an EMBL/GenBank/DDBJ whole genome shotgun (WGS) entry which is preliminary data.</text>
</comment>
<dbReference type="EMBL" id="BONI01000004">
    <property type="protein sequence ID" value="GIG03870.1"/>
    <property type="molecule type" value="Genomic_DNA"/>
</dbReference>
<feature type="transmembrane region" description="Helical" evidence="2">
    <location>
        <begin position="88"/>
        <end position="107"/>
    </location>
</feature>
<dbReference type="InterPro" id="IPR005135">
    <property type="entry name" value="Endo/exonuclease/phosphatase"/>
</dbReference>
<protein>
    <recommendedName>
        <fullName evidence="3">Endonuclease/exonuclease/phosphatase domain-containing protein</fullName>
    </recommendedName>
</protein>
<dbReference type="Proteomes" id="UP000630887">
    <property type="component" value="Unassembled WGS sequence"/>
</dbReference>
<dbReference type="Gene3D" id="3.60.10.10">
    <property type="entry name" value="Endonuclease/exonuclease/phosphatase"/>
    <property type="match status" value="1"/>
</dbReference>
<reference evidence="4 5" key="1">
    <citation type="submission" date="2021-01" db="EMBL/GenBank/DDBJ databases">
        <title>Whole genome shotgun sequence of Catellatospora coxensis NBRC 107359.</title>
        <authorList>
            <person name="Komaki H."/>
            <person name="Tamura T."/>
        </authorList>
    </citation>
    <scope>NUCLEOTIDE SEQUENCE [LARGE SCALE GENOMIC DNA]</scope>
    <source>
        <strain evidence="4 5">NBRC 107359</strain>
    </source>
</reference>
<keyword evidence="2" id="KW-0812">Transmembrane</keyword>
<evidence type="ECO:0000256" key="2">
    <source>
        <dbReference type="SAM" id="Phobius"/>
    </source>
</evidence>
<evidence type="ECO:0000313" key="5">
    <source>
        <dbReference type="Proteomes" id="UP000630887"/>
    </source>
</evidence>
<feature type="domain" description="Endonuclease/exonuclease/phosphatase" evidence="3">
    <location>
        <begin position="120"/>
        <end position="322"/>
    </location>
</feature>
<dbReference type="GO" id="GO:0003824">
    <property type="term" value="F:catalytic activity"/>
    <property type="evidence" value="ECO:0007669"/>
    <property type="project" value="InterPro"/>
</dbReference>
<feature type="transmembrane region" description="Helical" evidence="2">
    <location>
        <begin position="64"/>
        <end position="81"/>
    </location>
</feature>
<keyword evidence="2" id="KW-1133">Transmembrane helix</keyword>